<dbReference type="Gene3D" id="3.30.310.70">
    <property type="entry name" value="TT1751-like domain"/>
    <property type="match status" value="1"/>
</dbReference>
<gene>
    <name evidence="3" type="ORF">E2L08_02045</name>
</gene>
<feature type="chain" id="PRO_5020657589" evidence="1">
    <location>
        <begin position="20"/>
        <end position="146"/>
    </location>
</feature>
<dbReference type="SUPFAM" id="SSF103247">
    <property type="entry name" value="TT1751-like"/>
    <property type="match status" value="1"/>
</dbReference>
<dbReference type="Pfam" id="PF03625">
    <property type="entry name" value="DUF302"/>
    <property type="match status" value="1"/>
</dbReference>
<feature type="domain" description="DUF302" evidence="2">
    <location>
        <begin position="52"/>
        <end position="110"/>
    </location>
</feature>
<comment type="caution">
    <text evidence="3">The sequence shown here is derived from an EMBL/GenBank/DDBJ whole genome shotgun (WGS) entry which is preliminary data.</text>
</comment>
<dbReference type="InterPro" id="IPR005180">
    <property type="entry name" value="DUF302"/>
</dbReference>
<keyword evidence="4" id="KW-1185">Reference proteome</keyword>
<evidence type="ECO:0000313" key="4">
    <source>
        <dbReference type="Proteomes" id="UP000295701"/>
    </source>
</evidence>
<sequence length="146" mass="15526">MTRILPALALAVLPMAAAAEIETAEAEGSVAEVMNRLEIAVAEAGATIFAKVDHAGGADAVGMAMNDAQLLIFGNPRLGTPIMQADPRAGLVLPMKMLVYADDDGRTHIVWPEVESMFDEFDVDGDLEAIDKIEEVVNNFVQSATQ</sequence>
<dbReference type="EMBL" id="SNAA01000001">
    <property type="protein sequence ID" value="TDL84271.1"/>
    <property type="molecule type" value="Genomic_DNA"/>
</dbReference>
<dbReference type="RefSeq" id="WP_133395370.1">
    <property type="nucleotide sequence ID" value="NZ_SNAA01000001.1"/>
</dbReference>
<dbReference type="AlphaFoldDB" id="A0A4R6AJ72"/>
<name>A0A4R6AJ72_9RHOB</name>
<feature type="signal peptide" evidence="1">
    <location>
        <begin position="1"/>
        <end position="19"/>
    </location>
</feature>
<dbReference type="CDD" id="cd14797">
    <property type="entry name" value="DUF302"/>
    <property type="match status" value="1"/>
</dbReference>
<protein>
    <submittedName>
        <fullName evidence="3">DUF302 domain-containing protein</fullName>
    </submittedName>
</protein>
<dbReference type="InterPro" id="IPR035923">
    <property type="entry name" value="TT1751-like_sf"/>
</dbReference>
<proteinExistence type="predicted"/>
<dbReference type="PANTHER" id="PTHR38342">
    <property type="entry name" value="SLR5037 PROTEIN"/>
    <property type="match status" value="1"/>
</dbReference>
<dbReference type="PANTHER" id="PTHR38342:SF2">
    <property type="entry name" value="INNER MEMBRANE OR EXPORTED"/>
    <property type="match status" value="1"/>
</dbReference>
<evidence type="ECO:0000256" key="1">
    <source>
        <dbReference type="SAM" id="SignalP"/>
    </source>
</evidence>
<evidence type="ECO:0000259" key="2">
    <source>
        <dbReference type="Pfam" id="PF03625"/>
    </source>
</evidence>
<dbReference type="Proteomes" id="UP000295701">
    <property type="component" value="Unassembled WGS sequence"/>
</dbReference>
<organism evidence="3 4">
    <name type="scientific">Palleronia sediminis</name>
    <dbReference type="NCBI Taxonomy" id="2547833"/>
    <lineage>
        <taxon>Bacteria</taxon>
        <taxon>Pseudomonadati</taxon>
        <taxon>Pseudomonadota</taxon>
        <taxon>Alphaproteobacteria</taxon>
        <taxon>Rhodobacterales</taxon>
        <taxon>Roseobacteraceae</taxon>
        <taxon>Palleronia</taxon>
    </lineage>
</organism>
<keyword evidence="1" id="KW-0732">Signal</keyword>
<reference evidence="3 4" key="1">
    <citation type="submission" date="2019-03" db="EMBL/GenBank/DDBJ databases">
        <title>Primorskyibacter sp. SS33 isolated from sediments.</title>
        <authorList>
            <person name="Xunke S."/>
        </authorList>
    </citation>
    <scope>NUCLEOTIDE SEQUENCE [LARGE SCALE GENOMIC DNA]</scope>
    <source>
        <strain evidence="3 4">SS33</strain>
    </source>
</reference>
<dbReference type="OrthoDB" id="9799367at2"/>
<accession>A0A4R6AJ72</accession>
<evidence type="ECO:0000313" key="3">
    <source>
        <dbReference type="EMBL" id="TDL84271.1"/>
    </source>
</evidence>